<keyword evidence="7" id="KW-0732">Signal</keyword>
<feature type="chain" id="PRO_5012850742" evidence="7">
    <location>
        <begin position="22"/>
        <end position="533"/>
    </location>
</feature>
<name>A0A238F2V2_9BASI</name>
<dbReference type="Pfam" id="PF00082">
    <property type="entry name" value="Peptidase_S8"/>
    <property type="match status" value="1"/>
</dbReference>
<feature type="active site" description="Charge relay system" evidence="5">
    <location>
        <position position="407"/>
    </location>
</feature>
<dbReference type="PRINTS" id="PR00723">
    <property type="entry name" value="SUBTILISIN"/>
</dbReference>
<accession>A0A238F2V2</accession>
<keyword evidence="11" id="KW-1185">Reference proteome</keyword>
<dbReference type="GO" id="GO:0005615">
    <property type="term" value="C:extracellular space"/>
    <property type="evidence" value="ECO:0007669"/>
    <property type="project" value="TreeGrafter"/>
</dbReference>
<evidence type="ECO:0000256" key="3">
    <source>
        <dbReference type="ARBA" id="ARBA00022801"/>
    </source>
</evidence>
<dbReference type="InterPro" id="IPR050131">
    <property type="entry name" value="Peptidase_S8_subtilisin-like"/>
</dbReference>
<gene>
    <name evidence="10" type="ORF">BQ2448_593</name>
</gene>
<feature type="signal peptide" evidence="7">
    <location>
        <begin position="1"/>
        <end position="21"/>
    </location>
</feature>
<dbReference type="Gene3D" id="3.40.50.200">
    <property type="entry name" value="Peptidase S8/S53 domain"/>
    <property type="match status" value="1"/>
</dbReference>
<dbReference type="InterPro" id="IPR023827">
    <property type="entry name" value="Peptidase_S8_Asp-AS"/>
</dbReference>
<dbReference type="EMBL" id="FMSP01000003">
    <property type="protein sequence ID" value="SCV68472.1"/>
    <property type="molecule type" value="Genomic_DNA"/>
</dbReference>
<dbReference type="InterPro" id="IPR010259">
    <property type="entry name" value="S8pro/Inhibitor_I9"/>
</dbReference>
<sequence length="533" mass="56439">MRTVALPAAIFVALWAACSQANPMPPTNYVLAPLYTPSNPSASPDVAAANAHIISDSYLVVLQDHLQPHEIDQHHAHVEQLHAADSRLRHLKRIEQHRAQFGGDGDNLFMTQVVDELHGIKHRFNIGKKANKKARKVMRGYSGKFSQSTLDAIRAMKGVKYVERDSIVHAYDVEMGAPWGLARISHRKPLSFGTFNLYEYDGHGGEGVDAYIIDTGVNIEHEEFRSRAKWGTTIPQDVDKDLNGHGTHVAGITASAKYGVAKRANVIAVKVLGAGGSGTMSDVVAGVAWAADAAHAEAKKNDPKHKGSVANMSLGGGKSQALDDAVDSAVEDGLHFAVAAGNDGGDACNSSPARAGGPITVGASTIADERADFSNHGLCVDIFAPGLNILSTWNTGNKSINTISGTSMAAPHVAGLAAYFLSLYPDGFNVQENDFSSESYEQVLGAAQMILGRVSNWLAPLRKSGASAQAVSKPLTPAALKKALQKIGSKGLLSDANKAPMPAGTPNILIFNNYISSTSALEAMHASMQELEA</sequence>
<keyword evidence="2 5" id="KW-0645">Protease</keyword>
<reference evidence="11" key="1">
    <citation type="submission" date="2016-09" db="EMBL/GenBank/DDBJ databases">
        <authorList>
            <person name="Jeantristanb JTB J.-T."/>
            <person name="Ricardo R."/>
        </authorList>
    </citation>
    <scope>NUCLEOTIDE SEQUENCE [LARGE SCALE GENOMIC DNA]</scope>
</reference>
<dbReference type="SUPFAM" id="SSF54897">
    <property type="entry name" value="Protease propeptides/inhibitors"/>
    <property type="match status" value="1"/>
</dbReference>
<dbReference type="InterPro" id="IPR015500">
    <property type="entry name" value="Peptidase_S8_subtilisin-rel"/>
</dbReference>
<dbReference type="STRING" id="269621.A0A238F2V2"/>
<dbReference type="GO" id="GO:0004252">
    <property type="term" value="F:serine-type endopeptidase activity"/>
    <property type="evidence" value="ECO:0007669"/>
    <property type="project" value="UniProtKB-UniRule"/>
</dbReference>
<feature type="active site" description="Charge relay system" evidence="5">
    <location>
        <position position="214"/>
    </location>
</feature>
<evidence type="ECO:0000256" key="7">
    <source>
        <dbReference type="SAM" id="SignalP"/>
    </source>
</evidence>
<dbReference type="PANTHER" id="PTHR43806">
    <property type="entry name" value="PEPTIDASE S8"/>
    <property type="match status" value="1"/>
</dbReference>
<feature type="active site" description="Charge relay system" evidence="5">
    <location>
        <position position="245"/>
    </location>
</feature>
<dbReference type="InterPro" id="IPR000209">
    <property type="entry name" value="Peptidase_S8/S53_dom"/>
</dbReference>
<dbReference type="PROSITE" id="PS00138">
    <property type="entry name" value="SUBTILASE_SER"/>
    <property type="match status" value="1"/>
</dbReference>
<keyword evidence="3 5" id="KW-0378">Hydrolase</keyword>
<evidence type="ECO:0000256" key="1">
    <source>
        <dbReference type="ARBA" id="ARBA00011073"/>
    </source>
</evidence>
<dbReference type="PROSITE" id="PS00136">
    <property type="entry name" value="SUBTILASE_ASP"/>
    <property type="match status" value="1"/>
</dbReference>
<evidence type="ECO:0000256" key="5">
    <source>
        <dbReference type="PROSITE-ProRule" id="PRU01240"/>
    </source>
</evidence>
<evidence type="ECO:0000256" key="4">
    <source>
        <dbReference type="ARBA" id="ARBA00022825"/>
    </source>
</evidence>
<protein>
    <submittedName>
        <fullName evidence="10">BQ2448_593 protein</fullName>
    </submittedName>
</protein>
<dbReference type="PROSITE" id="PS51257">
    <property type="entry name" value="PROKAR_LIPOPROTEIN"/>
    <property type="match status" value="1"/>
</dbReference>
<evidence type="ECO:0000313" key="11">
    <source>
        <dbReference type="Proteomes" id="UP000198372"/>
    </source>
</evidence>
<feature type="domain" description="Inhibitor I9" evidence="9">
    <location>
        <begin position="57"/>
        <end position="170"/>
    </location>
</feature>
<dbReference type="InterPro" id="IPR037045">
    <property type="entry name" value="S8pro/Inhibitor_I9_sf"/>
</dbReference>
<dbReference type="InterPro" id="IPR034193">
    <property type="entry name" value="PCSK9_ProteinaseK-like"/>
</dbReference>
<evidence type="ECO:0000256" key="2">
    <source>
        <dbReference type="ARBA" id="ARBA00022670"/>
    </source>
</evidence>
<dbReference type="InterPro" id="IPR023828">
    <property type="entry name" value="Peptidase_S8_Ser-AS"/>
</dbReference>
<evidence type="ECO:0000256" key="6">
    <source>
        <dbReference type="RuleBase" id="RU003355"/>
    </source>
</evidence>
<comment type="similarity">
    <text evidence="1 5 6">Belongs to the peptidase S8 family.</text>
</comment>
<dbReference type="PROSITE" id="PS51892">
    <property type="entry name" value="SUBTILASE"/>
    <property type="match status" value="1"/>
</dbReference>
<dbReference type="SUPFAM" id="SSF52743">
    <property type="entry name" value="Subtilisin-like"/>
    <property type="match status" value="1"/>
</dbReference>
<dbReference type="PANTHER" id="PTHR43806:SF11">
    <property type="entry name" value="CEREVISIN-RELATED"/>
    <property type="match status" value="1"/>
</dbReference>
<keyword evidence="4 5" id="KW-0720">Serine protease</keyword>
<dbReference type="GO" id="GO:0006508">
    <property type="term" value="P:proteolysis"/>
    <property type="evidence" value="ECO:0007669"/>
    <property type="project" value="UniProtKB-KW"/>
</dbReference>
<dbReference type="InterPro" id="IPR036852">
    <property type="entry name" value="Peptidase_S8/S53_dom_sf"/>
</dbReference>
<dbReference type="CDD" id="cd04077">
    <property type="entry name" value="Peptidases_S8_PCSK9_ProteinaseK_like"/>
    <property type="match status" value="1"/>
</dbReference>
<proteinExistence type="inferred from homology"/>
<evidence type="ECO:0000313" key="10">
    <source>
        <dbReference type="EMBL" id="SCV68472.1"/>
    </source>
</evidence>
<feature type="domain" description="Peptidase S8/S53" evidence="8">
    <location>
        <begin position="212"/>
        <end position="430"/>
    </location>
</feature>
<dbReference type="Gene3D" id="3.30.70.80">
    <property type="entry name" value="Peptidase S8 propeptide/proteinase inhibitor I9"/>
    <property type="match status" value="1"/>
</dbReference>
<dbReference type="AlphaFoldDB" id="A0A238F2V2"/>
<evidence type="ECO:0000259" key="8">
    <source>
        <dbReference type="Pfam" id="PF00082"/>
    </source>
</evidence>
<dbReference type="OrthoDB" id="206201at2759"/>
<organism evidence="10 11">
    <name type="scientific">Microbotryum intermedium</name>
    <dbReference type="NCBI Taxonomy" id="269621"/>
    <lineage>
        <taxon>Eukaryota</taxon>
        <taxon>Fungi</taxon>
        <taxon>Dikarya</taxon>
        <taxon>Basidiomycota</taxon>
        <taxon>Pucciniomycotina</taxon>
        <taxon>Microbotryomycetes</taxon>
        <taxon>Microbotryales</taxon>
        <taxon>Microbotryaceae</taxon>
        <taxon>Microbotryum</taxon>
    </lineage>
</organism>
<evidence type="ECO:0000259" key="9">
    <source>
        <dbReference type="Pfam" id="PF05922"/>
    </source>
</evidence>
<dbReference type="Pfam" id="PF05922">
    <property type="entry name" value="Inhibitor_I9"/>
    <property type="match status" value="1"/>
</dbReference>
<dbReference type="Proteomes" id="UP000198372">
    <property type="component" value="Unassembled WGS sequence"/>
</dbReference>